<dbReference type="KEGG" id="ptc:phytr_11660"/>
<comment type="subcellular location">
    <subcellularLocation>
        <location evidence="1">Cell inner membrane</location>
        <topology evidence="1">Multi-pass membrane protein</topology>
    </subcellularLocation>
    <subcellularLocation>
        <location evidence="7">Cell membrane</location>
        <topology evidence="7">Multi-pass membrane protein</topology>
    </subcellularLocation>
</comment>
<keyword evidence="7" id="KW-0739">Sodium transport</keyword>
<feature type="transmembrane region" description="Helical" evidence="7">
    <location>
        <begin position="81"/>
        <end position="102"/>
    </location>
</feature>
<organism evidence="9 10">
    <name type="scientific">Candidatus Phycorickettsia trachydisci</name>
    <dbReference type="NCBI Taxonomy" id="2115978"/>
    <lineage>
        <taxon>Bacteria</taxon>
        <taxon>Pseudomonadati</taxon>
        <taxon>Pseudomonadota</taxon>
        <taxon>Alphaproteobacteria</taxon>
        <taxon>Rickettsiales</taxon>
        <taxon>Rickettsiaceae</taxon>
        <taxon>Candidatus Phycorickettsia</taxon>
    </lineage>
</organism>
<feature type="transmembrane region" description="Helical" evidence="7">
    <location>
        <begin position="275"/>
        <end position="300"/>
    </location>
</feature>
<evidence type="ECO:0000256" key="6">
    <source>
        <dbReference type="ARBA" id="ARBA00023136"/>
    </source>
</evidence>
<dbReference type="NCBIfam" id="TIGR00773">
    <property type="entry name" value="NhaA"/>
    <property type="match status" value="1"/>
</dbReference>
<dbReference type="PANTHER" id="PTHR30341:SF0">
    <property type="entry name" value="NA(+)_H(+) ANTIPORTER NHAA"/>
    <property type="match status" value="1"/>
</dbReference>
<evidence type="ECO:0000259" key="8">
    <source>
        <dbReference type="Pfam" id="PF01710"/>
    </source>
</evidence>
<keyword evidence="7" id="KW-0406">Ion transport</keyword>
<dbReference type="InterPro" id="IPR009057">
    <property type="entry name" value="Homeodomain-like_sf"/>
</dbReference>
<dbReference type="InterPro" id="IPR023171">
    <property type="entry name" value="Na/H_antiporter_dom_sf"/>
</dbReference>
<evidence type="ECO:0000256" key="7">
    <source>
        <dbReference type="HAMAP-Rule" id="MF_01844"/>
    </source>
</evidence>
<evidence type="ECO:0000256" key="1">
    <source>
        <dbReference type="ARBA" id="ARBA00004429"/>
    </source>
</evidence>
<keyword evidence="7" id="KW-0915">Sodium</keyword>
<reference evidence="9 10" key="1">
    <citation type="submission" date="2018-03" db="EMBL/GenBank/DDBJ databases">
        <title>A gene transfer event suggests a long-term partnership between eustigmatophyte algae and a novel lineage of endosymbiotic bacteria.</title>
        <authorList>
            <person name="Yurchenko T."/>
            <person name="Sevcikova T."/>
            <person name="Pribyl P."/>
            <person name="El Karkouri K."/>
            <person name="Klimes V."/>
            <person name="Amaral R."/>
            <person name="Zbrankova V."/>
            <person name="Kim E."/>
            <person name="Raoult D."/>
            <person name="Santos L.M.A."/>
            <person name="Elias M."/>
        </authorList>
    </citation>
    <scope>NUCLEOTIDE SEQUENCE [LARGE SCALE GENOMIC DNA]</scope>
    <source>
        <strain evidence="9">CCALA 838</strain>
    </source>
</reference>
<feature type="transmembrane region" description="Helical" evidence="7">
    <location>
        <begin position="169"/>
        <end position="186"/>
    </location>
</feature>
<accession>A0A2P1P9Z4</accession>
<dbReference type="Gene3D" id="1.20.1530.10">
    <property type="entry name" value="Na+/H+ antiporter like domain"/>
    <property type="match status" value="1"/>
</dbReference>
<gene>
    <name evidence="7" type="primary">nhaA</name>
    <name evidence="9" type="ORF">phytr_11660</name>
</gene>
<dbReference type="Proteomes" id="UP000241762">
    <property type="component" value="Chromosome"/>
</dbReference>
<keyword evidence="7" id="KW-0813">Transport</keyword>
<dbReference type="InterPro" id="IPR002622">
    <property type="entry name" value="Transposase_14"/>
</dbReference>
<feature type="domain" description="Transposase Synechocystis PCC 6803" evidence="8">
    <location>
        <begin position="384"/>
        <end position="478"/>
    </location>
</feature>
<proteinExistence type="inferred from homology"/>
<dbReference type="HAMAP" id="MF_01844">
    <property type="entry name" value="NhaA"/>
    <property type="match status" value="1"/>
</dbReference>
<name>A0A2P1P9Z4_9RICK</name>
<feature type="transmembrane region" description="Helical" evidence="7">
    <location>
        <begin position="246"/>
        <end position="269"/>
    </location>
</feature>
<dbReference type="GO" id="GO:0015385">
    <property type="term" value="F:sodium:proton antiporter activity"/>
    <property type="evidence" value="ECO:0007669"/>
    <property type="project" value="UniProtKB-UniRule"/>
</dbReference>
<feature type="transmembrane region" description="Helical" evidence="7">
    <location>
        <begin position="114"/>
        <end position="133"/>
    </location>
</feature>
<keyword evidence="6 7" id="KW-0472">Membrane</keyword>
<evidence type="ECO:0000313" key="9">
    <source>
        <dbReference type="EMBL" id="AVP88091.1"/>
    </source>
</evidence>
<dbReference type="GO" id="GO:0005886">
    <property type="term" value="C:plasma membrane"/>
    <property type="evidence" value="ECO:0007669"/>
    <property type="project" value="UniProtKB-SubCell"/>
</dbReference>
<evidence type="ECO:0000256" key="5">
    <source>
        <dbReference type="ARBA" id="ARBA00022989"/>
    </source>
</evidence>
<keyword evidence="10" id="KW-1185">Reference proteome</keyword>
<comment type="function">
    <text evidence="7">Na(+)/H(+) antiporter that extrudes sodium in exchange for external protons.</text>
</comment>
<dbReference type="GO" id="GO:0006885">
    <property type="term" value="P:regulation of pH"/>
    <property type="evidence" value="ECO:0007669"/>
    <property type="project" value="UniProtKB-UniRule"/>
</dbReference>
<comment type="similarity">
    <text evidence="2 7">Belongs to the NhaA Na(+)/H(+) (TC 2.A.33) antiporter family.</text>
</comment>
<evidence type="ECO:0000256" key="4">
    <source>
        <dbReference type="ARBA" id="ARBA00022692"/>
    </source>
</evidence>
<dbReference type="InterPro" id="IPR004670">
    <property type="entry name" value="NhaA"/>
</dbReference>
<dbReference type="EMBL" id="CP027845">
    <property type="protein sequence ID" value="AVP88091.1"/>
    <property type="molecule type" value="Genomic_DNA"/>
</dbReference>
<dbReference type="SUPFAM" id="SSF46689">
    <property type="entry name" value="Homeodomain-like"/>
    <property type="match status" value="1"/>
</dbReference>
<keyword evidence="5 7" id="KW-1133">Transmembrane helix</keyword>
<dbReference type="OrthoDB" id="9808135at2"/>
<comment type="catalytic activity">
    <reaction evidence="7">
        <text>Na(+)(in) + 2 H(+)(out) = Na(+)(out) + 2 H(+)(in)</text>
        <dbReference type="Rhea" id="RHEA:29251"/>
        <dbReference type="ChEBI" id="CHEBI:15378"/>
        <dbReference type="ChEBI" id="CHEBI:29101"/>
    </reaction>
</comment>
<keyword evidence="3 7" id="KW-1003">Cell membrane</keyword>
<keyword evidence="4 7" id="KW-0812">Transmembrane</keyword>
<dbReference type="PANTHER" id="PTHR30341">
    <property type="entry name" value="SODIUM ION/PROTON ANTIPORTER NHAA-RELATED"/>
    <property type="match status" value="1"/>
</dbReference>
<evidence type="ECO:0000256" key="3">
    <source>
        <dbReference type="ARBA" id="ARBA00022475"/>
    </source>
</evidence>
<feature type="transmembrane region" description="Helical" evidence="7">
    <location>
        <begin position="142"/>
        <end position="163"/>
    </location>
</feature>
<protein>
    <recommendedName>
        <fullName evidence="7">Na(+)/H(+) antiporter NhaA</fullName>
    </recommendedName>
    <alternativeName>
        <fullName evidence="7">Sodium/proton antiporter NhaA</fullName>
    </alternativeName>
</protein>
<feature type="transmembrane region" description="Helical" evidence="7">
    <location>
        <begin position="312"/>
        <end position="337"/>
    </location>
</feature>
<feature type="transmembrane region" description="Helical" evidence="7">
    <location>
        <begin position="349"/>
        <end position="368"/>
    </location>
</feature>
<dbReference type="Pfam" id="PF06965">
    <property type="entry name" value="Na_H_antiport_1"/>
    <property type="match status" value="1"/>
</dbReference>
<dbReference type="Pfam" id="PF01710">
    <property type="entry name" value="HTH_Tnp_IS630"/>
    <property type="match status" value="1"/>
</dbReference>
<keyword evidence="7" id="KW-0050">Antiport</keyword>
<dbReference type="RefSeq" id="WP_106874905.1">
    <property type="nucleotide sequence ID" value="NZ_CP027845.1"/>
</dbReference>
<evidence type="ECO:0000256" key="2">
    <source>
        <dbReference type="ARBA" id="ARBA00008041"/>
    </source>
</evidence>
<sequence>MLKKLDLDQLASIIMILAALLALAISNTPLVSGYEALRHFQIGALSFEEWVKDLLMAIFFLKIALELKLEFYEGCLKERSQIILPLIATAGGVIFPAIFYWLANLRTPDNLSGFAIPCATDIAFAICIFNLVAKNFSNAIKIFLLSIAIFDDLAAMLIIAIFYNHALNLLPIVGAIGIVCIMFYLHRQKVANLSIYLVLGIPLWLCFYFGGVHTTMSGVLLGAFIPMLGADGSSPLKKLAHTIHHWVNFLILPIFAFVASGVSFLHLGISDLLNPIPLGIILGLFLGKQVGIFACTYFSVKNKIAEMPEKSNWFEVYGVSVLAGIGFTMSLFMSFLAFEDHVRQDLAKIGILFSSVVTVAYASIFIKLDIRSAVAKSKVSLQVYSNDIRERVIAGLRQGQTYNDLARNFNISPSTVEGWYEEYKKDTFIPAQRKNSKAKIDLDALEEYVRLKPHMKLEEAAKYFGFSKWTIRHWLKQLGYRYERKPAPAWRYAP</sequence>
<feature type="transmembrane region" description="Helical" evidence="7">
    <location>
        <begin position="193"/>
        <end position="210"/>
    </location>
</feature>
<feature type="transmembrane region" description="Helical" evidence="7">
    <location>
        <begin position="216"/>
        <end position="234"/>
    </location>
</feature>
<evidence type="ECO:0000313" key="10">
    <source>
        <dbReference type="Proteomes" id="UP000241762"/>
    </source>
</evidence>
<dbReference type="AlphaFoldDB" id="A0A2P1P9Z4"/>